<evidence type="ECO:0000313" key="9">
    <source>
        <dbReference type="EMBL" id="CAD9257308.1"/>
    </source>
</evidence>
<dbReference type="InterPro" id="IPR008688">
    <property type="entry name" value="ATP_synth_Bsub_B/MI25"/>
</dbReference>
<comment type="function">
    <text evidence="8">Subunit b, of the mitochondrial membrane ATP synthase complex (F(1)F(0) ATP synthase or Complex V) that produces ATP from ADP in the presence of a proton gradient across the membrane which is generated by electron transport complexes of the respiratory chain. ATP synthase complex consist of a soluble F(1) head domain - the catalytic core - and a membrane F(1) domain - the membrane proton channel. These two domains are linked by a central stalk rotating inside the F(1) region and a stationary peripheral stalk. During catalysis, ATP synthesis in the catalytic domain of F(1) is coupled via a rotary mechanism of the central stalk subunits to proton translocation. In vivo, can only synthesize ATP although its ATP hydrolase activity can be activated artificially in vitro. Part of the complex F(0) domain. Part of the complex F(0) domain and the peripheric stalk, which acts as a stator to hold the catalytic alpha(3)beta(3) subcomplex and subunit a/ATP6 static relative to the rotary elements.</text>
</comment>
<dbReference type="GO" id="GO:0015078">
    <property type="term" value="F:proton transmembrane transporter activity"/>
    <property type="evidence" value="ECO:0007669"/>
    <property type="project" value="UniProtKB-UniRule"/>
</dbReference>
<keyword evidence="3 8" id="KW-0375">Hydrogen ion transport</keyword>
<evidence type="ECO:0000256" key="7">
    <source>
        <dbReference type="ARBA" id="ARBA00023136"/>
    </source>
</evidence>
<evidence type="ECO:0000256" key="1">
    <source>
        <dbReference type="ARBA" id="ARBA00022448"/>
    </source>
</evidence>
<reference evidence="9" key="1">
    <citation type="submission" date="2021-01" db="EMBL/GenBank/DDBJ databases">
        <authorList>
            <person name="Corre E."/>
            <person name="Pelletier E."/>
            <person name="Niang G."/>
            <person name="Scheremetjew M."/>
            <person name="Finn R."/>
            <person name="Kale V."/>
            <person name="Holt S."/>
            <person name="Cochrane G."/>
            <person name="Meng A."/>
            <person name="Brown T."/>
            <person name="Cohen L."/>
        </authorList>
    </citation>
    <scope>NUCLEOTIDE SEQUENCE</scope>
    <source>
        <strain evidence="9">CCMP2877</strain>
    </source>
</reference>
<sequence>MLSRASSAMLRAARPRVRVPVAAFRSAPALREEAKDINFAKGDPDHEFPGILGSLGLDDWRVAVPVGVFLATPAVALDWFVANEESQLLFCFTLFVTAVYTQAGPSIYESLMGSVKAEWDKIAEAESKNVLRLQGDIAASKDKIEVLGEMDAVYDGHAAMVERYKAALLNEKKALDRAHYAKVLDAVVEMERSSHDKLYTSMVESATANVRAAFEEDKKLAKSAMDDAIATLSGKPPAQDVVSAQFASYMKSQKGKMPDDVAAAIKEDQENFKKMTEGMGITYDVGTNYNWSAVRG</sequence>
<keyword evidence="1 8" id="KW-0813">Transport</keyword>
<keyword evidence="6 8" id="KW-0496">Mitochondrion</keyword>
<gene>
    <name evidence="9" type="ORF">PPAR1163_LOCUS15679</name>
</gene>
<comment type="subcellular location">
    <subcellularLocation>
        <location evidence="8">Mitochondrion</location>
    </subcellularLocation>
    <subcellularLocation>
        <location evidence="8">Mitochondrion inner membrane</location>
    </subcellularLocation>
</comment>
<evidence type="ECO:0000256" key="4">
    <source>
        <dbReference type="ARBA" id="ARBA00022792"/>
    </source>
</evidence>
<dbReference type="InterPro" id="IPR013837">
    <property type="entry name" value="ATP_synth_F0_suB"/>
</dbReference>
<dbReference type="PANTHER" id="PTHR12733">
    <property type="entry name" value="MITOCHONDRIAL ATP SYNTHASE B CHAIN"/>
    <property type="match status" value="1"/>
</dbReference>
<evidence type="ECO:0000256" key="8">
    <source>
        <dbReference type="RuleBase" id="RU368017"/>
    </source>
</evidence>
<evidence type="ECO:0000256" key="3">
    <source>
        <dbReference type="ARBA" id="ARBA00022781"/>
    </source>
</evidence>
<evidence type="ECO:0000256" key="6">
    <source>
        <dbReference type="ARBA" id="ARBA00023128"/>
    </source>
</evidence>
<comment type="similarity">
    <text evidence="8">Belongs to the eukaryotic ATPase B chain family.</text>
</comment>
<dbReference type="Pfam" id="PF05405">
    <property type="entry name" value="Mt_ATP-synt_B"/>
    <property type="match status" value="1"/>
</dbReference>
<proteinExistence type="inferred from homology"/>
<keyword evidence="5 8" id="KW-0406">Ion transport</keyword>
<evidence type="ECO:0000256" key="2">
    <source>
        <dbReference type="ARBA" id="ARBA00022547"/>
    </source>
</evidence>
<keyword evidence="2 8" id="KW-0138">CF(0)</keyword>
<accession>A0A7S1U5H4</accession>
<keyword evidence="4 8" id="KW-0999">Mitochondrion inner membrane</keyword>
<dbReference type="GO" id="GO:0045259">
    <property type="term" value="C:proton-transporting ATP synthase complex"/>
    <property type="evidence" value="ECO:0007669"/>
    <property type="project" value="UniProtKB-KW"/>
</dbReference>
<comment type="subunit">
    <text evidence="8">F-type ATPases have 2 components, CF(1) - the catalytic core - and CF(0) - the membrane proton channel. CF(1) and CF(0) have multiple subunits.</text>
</comment>
<dbReference type="GO" id="GO:0005743">
    <property type="term" value="C:mitochondrial inner membrane"/>
    <property type="evidence" value="ECO:0007669"/>
    <property type="project" value="UniProtKB-SubCell"/>
</dbReference>
<keyword evidence="7 8" id="KW-0472">Membrane</keyword>
<evidence type="ECO:0000256" key="5">
    <source>
        <dbReference type="ARBA" id="ARBA00023065"/>
    </source>
</evidence>
<protein>
    <recommendedName>
        <fullName evidence="8">ATP synthase subunit b</fullName>
    </recommendedName>
</protein>
<name>A0A7S1U5H4_9STRA</name>
<dbReference type="EMBL" id="HBGJ01024514">
    <property type="protein sequence ID" value="CAD9257308.1"/>
    <property type="molecule type" value="Transcribed_RNA"/>
</dbReference>
<dbReference type="GO" id="GO:0015986">
    <property type="term" value="P:proton motive force-driven ATP synthesis"/>
    <property type="evidence" value="ECO:0007669"/>
    <property type="project" value="UniProtKB-UniRule"/>
</dbReference>
<organism evidence="9">
    <name type="scientific">Phaeomonas parva</name>
    <dbReference type="NCBI Taxonomy" id="124430"/>
    <lineage>
        <taxon>Eukaryota</taxon>
        <taxon>Sar</taxon>
        <taxon>Stramenopiles</taxon>
        <taxon>Ochrophyta</taxon>
        <taxon>Pinguiophyceae</taxon>
        <taxon>Pinguiochrysidales</taxon>
        <taxon>Pinguiochrysidaceae</taxon>
        <taxon>Phaeomonas</taxon>
    </lineage>
</organism>
<dbReference type="AlphaFoldDB" id="A0A7S1U5H4"/>
<dbReference type="PANTHER" id="PTHR12733:SF3">
    <property type="entry name" value="ATP SYNTHASE F(0) COMPLEX SUBUNIT B1, MITOCHONDRIAL"/>
    <property type="match status" value="1"/>
</dbReference>